<dbReference type="AlphaFoldDB" id="A0AAD9LKN3"/>
<reference evidence="1" key="1">
    <citation type="submission" date="2023-08" db="EMBL/GenBank/DDBJ databases">
        <title>Reference Genome Resource for the Citrus Pathogen Phytophthora citrophthora.</title>
        <authorList>
            <person name="Moller H."/>
            <person name="Coetzee B."/>
            <person name="Rose L.J."/>
            <person name="Van Niekerk J.M."/>
        </authorList>
    </citation>
    <scope>NUCLEOTIDE SEQUENCE</scope>
    <source>
        <strain evidence="1">STE-U-9442</strain>
    </source>
</reference>
<proteinExistence type="predicted"/>
<sequence>MLKFVGQFVKAVNDAYTEAANGSVAVPPPPSEIPKSLTRESFKKVILAYAQVRTAGQYDTTFLVCDIPEVTTAVVRLFDLSRHPWARHVIGVGGADNVLPIADVLVLKACTDTLVRAFEPFHTSCGIIENGPFSALV</sequence>
<name>A0AAD9LKN3_9STRA</name>
<keyword evidence="2" id="KW-1185">Reference proteome</keyword>
<dbReference type="EMBL" id="JASMQC010000017">
    <property type="protein sequence ID" value="KAK1938754.1"/>
    <property type="molecule type" value="Genomic_DNA"/>
</dbReference>
<evidence type="ECO:0000313" key="2">
    <source>
        <dbReference type="Proteomes" id="UP001259832"/>
    </source>
</evidence>
<protein>
    <submittedName>
        <fullName evidence="1">Uncharacterized protein</fullName>
    </submittedName>
</protein>
<evidence type="ECO:0000313" key="1">
    <source>
        <dbReference type="EMBL" id="KAK1938754.1"/>
    </source>
</evidence>
<accession>A0AAD9LKN3</accession>
<organism evidence="1 2">
    <name type="scientific">Phytophthora citrophthora</name>
    <dbReference type="NCBI Taxonomy" id="4793"/>
    <lineage>
        <taxon>Eukaryota</taxon>
        <taxon>Sar</taxon>
        <taxon>Stramenopiles</taxon>
        <taxon>Oomycota</taxon>
        <taxon>Peronosporomycetes</taxon>
        <taxon>Peronosporales</taxon>
        <taxon>Peronosporaceae</taxon>
        <taxon>Phytophthora</taxon>
    </lineage>
</organism>
<comment type="caution">
    <text evidence="1">The sequence shown here is derived from an EMBL/GenBank/DDBJ whole genome shotgun (WGS) entry which is preliminary data.</text>
</comment>
<gene>
    <name evidence="1" type="ORF">P3T76_008829</name>
</gene>
<dbReference type="Proteomes" id="UP001259832">
    <property type="component" value="Unassembled WGS sequence"/>
</dbReference>